<proteinExistence type="inferred from homology"/>
<feature type="transmembrane region" description="Helical" evidence="9">
    <location>
        <begin position="190"/>
        <end position="212"/>
    </location>
</feature>
<feature type="transmembrane region" description="Helical" evidence="9">
    <location>
        <begin position="232"/>
        <end position="251"/>
    </location>
</feature>
<reference evidence="10 11" key="1">
    <citation type="journal article" date="2013" name="Genome Biol.">
        <title>Genome of Acanthamoeba castellanii highlights extensive lateral gene transfer and early evolution of tyrosine kinase signaling.</title>
        <authorList>
            <person name="Clarke M."/>
            <person name="Lohan A.J."/>
            <person name="Liu B."/>
            <person name="Lagkouvardos I."/>
            <person name="Roy S."/>
            <person name="Zafar N."/>
            <person name="Bertelli C."/>
            <person name="Schilde C."/>
            <person name="Kianianmomeni A."/>
            <person name="Burglin T.R."/>
            <person name="Frech C."/>
            <person name="Turcotte B."/>
            <person name="Kopec K.O."/>
            <person name="Synnott J.M."/>
            <person name="Choo C."/>
            <person name="Paponov I."/>
            <person name="Finkler A."/>
            <person name="Soon Heng Tan C."/>
            <person name="Hutchins A.P."/>
            <person name="Weinmeier T."/>
            <person name="Rattei T."/>
            <person name="Chu J.S."/>
            <person name="Gimenez G."/>
            <person name="Irimia M."/>
            <person name="Rigden D.J."/>
            <person name="Fitzpatrick D.A."/>
            <person name="Lorenzo-Morales J."/>
            <person name="Bateman A."/>
            <person name="Chiu C.H."/>
            <person name="Tang P."/>
            <person name="Hegemann P."/>
            <person name="Fromm H."/>
            <person name="Raoult D."/>
            <person name="Greub G."/>
            <person name="Miranda-Saavedra D."/>
            <person name="Chen N."/>
            <person name="Nash P."/>
            <person name="Ginger M.L."/>
            <person name="Horn M."/>
            <person name="Schaap P."/>
            <person name="Caler L."/>
            <person name="Loftus B."/>
        </authorList>
    </citation>
    <scope>NUCLEOTIDE SEQUENCE [LARGE SCALE GENOMIC DNA]</scope>
    <source>
        <strain evidence="10 11">Neff</strain>
    </source>
</reference>
<dbReference type="VEuPathDB" id="AmoebaDB:ACA1_309310"/>
<sequence>MEAPPAASPSPSSAEEAAPPAVPRMSVLADNAWTYMQHIVAGTSAGFTAELLLFCVEIRNYPTVFKTEGADPRHCVRWRNTSLNLKELGRQFGSIASNKAPVAGLVMASYDLFKREISVRLNAFNKRRTDEGAQMLEAFLMNPIFVIRHAPIPLSAHVRGHFDHVAEPVRSPPSVWQATRDLFREGGPRAFWRGYWATVASGAPFISCYYAFAEMFGQMIAHRAGYASPLDLPLHLSALAGGCGAGLAVAITTPLEILRQRGLTEWHHWNQTKEVLLSQGFVQAVKSVKSRCRQELQDKLFRVAPRSAVKKATYGFFKQAIIRGIKAGARASIRR</sequence>
<keyword evidence="3" id="KW-0813">Transport</keyword>
<dbReference type="InterPro" id="IPR018108">
    <property type="entry name" value="MCP_transmembrane"/>
</dbReference>
<gene>
    <name evidence="10" type="ORF">ACA1_309310</name>
</gene>
<dbReference type="GO" id="GO:0031966">
    <property type="term" value="C:mitochondrial membrane"/>
    <property type="evidence" value="ECO:0007669"/>
    <property type="project" value="UniProtKB-SubCell"/>
</dbReference>
<feature type="region of interest" description="Disordered" evidence="8">
    <location>
        <begin position="1"/>
        <end position="21"/>
    </location>
</feature>
<keyword evidence="6" id="KW-0496">Mitochondrion</keyword>
<evidence type="ECO:0008006" key="12">
    <source>
        <dbReference type="Google" id="ProtNLM"/>
    </source>
</evidence>
<dbReference type="Pfam" id="PF00153">
    <property type="entry name" value="Mito_carr"/>
    <property type="match status" value="1"/>
</dbReference>
<dbReference type="GeneID" id="14916098"/>
<feature type="compositionally biased region" description="Low complexity" evidence="8">
    <location>
        <begin position="1"/>
        <end position="19"/>
    </location>
</feature>
<dbReference type="PANTHER" id="PTHR45758:SF3">
    <property type="entry name" value="MITOCHONDRIAL SUBSTRATE CARRIER FAMILY PROTEIN E"/>
    <property type="match status" value="1"/>
</dbReference>
<evidence type="ECO:0000313" key="11">
    <source>
        <dbReference type="Proteomes" id="UP000011083"/>
    </source>
</evidence>
<dbReference type="InterPro" id="IPR023395">
    <property type="entry name" value="MCP_dom_sf"/>
</dbReference>
<dbReference type="RefSeq" id="XP_004337470.1">
    <property type="nucleotide sequence ID" value="XM_004337422.1"/>
</dbReference>
<evidence type="ECO:0000313" key="10">
    <source>
        <dbReference type="EMBL" id="ELR15457.1"/>
    </source>
</evidence>
<name>L8GR88_ACACF</name>
<evidence type="ECO:0000256" key="8">
    <source>
        <dbReference type="SAM" id="MobiDB-lite"/>
    </source>
</evidence>
<dbReference type="Proteomes" id="UP000011083">
    <property type="component" value="Unassembled WGS sequence"/>
</dbReference>
<dbReference type="KEGG" id="acan:ACA1_309310"/>
<organism evidence="10 11">
    <name type="scientific">Acanthamoeba castellanii (strain ATCC 30010 / Neff)</name>
    <dbReference type="NCBI Taxonomy" id="1257118"/>
    <lineage>
        <taxon>Eukaryota</taxon>
        <taxon>Amoebozoa</taxon>
        <taxon>Discosea</taxon>
        <taxon>Longamoebia</taxon>
        <taxon>Centramoebida</taxon>
        <taxon>Acanthamoebidae</taxon>
        <taxon>Acanthamoeba</taxon>
    </lineage>
</organism>
<dbReference type="GO" id="GO:0005381">
    <property type="term" value="F:iron ion transmembrane transporter activity"/>
    <property type="evidence" value="ECO:0007669"/>
    <property type="project" value="UniProtKB-ARBA"/>
</dbReference>
<keyword evidence="11" id="KW-1185">Reference proteome</keyword>
<dbReference type="SUPFAM" id="SSF103506">
    <property type="entry name" value="Mitochondrial carrier"/>
    <property type="match status" value="1"/>
</dbReference>
<dbReference type="EMBL" id="KB008031">
    <property type="protein sequence ID" value="ELR15457.1"/>
    <property type="molecule type" value="Genomic_DNA"/>
</dbReference>
<dbReference type="PANTHER" id="PTHR45758">
    <property type="entry name" value="MITOFERRIN-1-RELATED"/>
    <property type="match status" value="1"/>
</dbReference>
<keyword evidence="5 9" id="KW-1133">Transmembrane helix</keyword>
<evidence type="ECO:0000256" key="6">
    <source>
        <dbReference type="ARBA" id="ARBA00023128"/>
    </source>
</evidence>
<keyword evidence="4 9" id="KW-0812">Transmembrane</keyword>
<protein>
    <recommendedName>
        <fullName evidence="12">Carrier superfamily protein</fullName>
    </recommendedName>
</protein>
<dbReference type="AlphaFoldDB" id="L8GR88"/>
<evidence type="ECO:0000256" key="3">
    <source>
        <dbReference type="ARBA" id="ARBA00022448"/>
    </source>
</evidence>
<evidence type="ECO:0000256" key="9">
    <source>
        <dbReference type="SAM" id="Phobius"/>
    </source>
</evidence>
<comment type="subcellular location">
    <subcellularLocation>
        <location evidence="1">Mitochondrion membrane</location>
        <topology evidence="1">Multi-pass membrane protein</topology>
    </subcellularLocation>
</comment>
<evidence type="ECO:0000256" key="5">
    <source>
        <dbReference type="ARBA" id="ARBA00022989"/>
    </source>
</evidence>
<evidence type="ECO:0000256" key="4">
    <source>
        <dbReference type="ARBA" id="ARBA00022692"/>
    </source>
</evidence>
<evidence type="ECO:0000256" key="2">
    <source>
        <dbReference type="ARBA" id="ARBA00006375"/>
    </source>
</evidence>
<evidence type="ECO:0000256" key="7">
    <source>
        <dbReference type="ARBA" id="ARBA00023136"/>
    </source>
</evidence>
<evidence type="ECO:0000256" key="1">
    <source>
        <dbReference type="ARBA" id="ARBA00004225"/>
    </source>
</evidence>
<dbReference type="Gene3D" id="1.50.40.10">
    <property type="entry name" value="Mitochondrial carrier domain"/>
    <property type="match status" value="1"/>
</dbReference>
<comment type="similarity">
    <text evidence="2">Belongs to the mitochondrial carrier (TC 2.A.29) family.</text>
</comment>
<keyword evidence="7 9" id="KW-0472">Membrane</keyword>
<accession>L8GR88</accession>